<dbReference type="CDD" id="cd00077">
    <property type="entry name" value="HDc"/>
    <property type="match status" value="1"/>
</dbReference>
<sequence length="198" mass="22860">MILSSEEALKLLEEAERLNPGRWVEHSKKVGEASRRIAEKLNLDTEKAKTLGYIHDIGKRNGQGTHHVIGGYKFLREKGYDDEYANICLIHSYLNNDINCTAGGVPNPDSDGYEFRKEFVKKHEYTIYEKIINLCDLMCTNEFMTLEQRLIEIMTRRGVDSNTVYHITEAIKLKKEIDGLLKCNVYSLFPEIIENIMK</sequence>
<reference evidence="2" key="2">
    <citation type="journal article" date="2021" name="PeerJ">
        <title>Extensive microbial diversity within the chicken gut microbiome revealed by metagenomics and culture.</title>
        <authorList>
            <person name="Gilroy R."/>
            <person name="Ravi A."/>
            <person name="Getino M."/>
            <person name="Pursley I."/>
            <person name="Horton D.L."/>
            <person name="Alikhan N.F."/>
            <person name="Baker D."/>
            <person name="Gharbi K."/>
            <person name="Hall N."/>
            <person name="Watson M."/>
            <person name="Adriaenssens E.M."/>
            <person name="Foster-Nyarko E."/>
            <person name="Jarju S."/>
            <person name="Secka A."/>
            <person name="Antonio M."/>
            <person name="Oren A."/>
            <person name="Chaudhuri R.R."/>
            <person name="La Ragione R."/>
            <person name="Hildebrand F."/>
            <person name="Pallen M.J."/>
        </authorList>
    </citation>
    <scope>NUCLEOTIDE SEQUENCE</scope>
    <source>
        <strain evidence="2">CHK195-15760</strain>
    </source>
</reference>
<dbReference type="EMBL" id="DVNH01000007">
    <property type="protein sequence ID" value="HIU51186.1"/>
    <property type="molecule type" value="Genomic_DNA"/>
</dbReference>
<dbReference type="Pfam" id="PF01966">
    <property type="entry name" value="HD"/>
    <property type="match status" value="1"/>
</dbReference>
<dbReference type="NCBIfam" id="TIGR00277">
    <property type="entry name" value="HDIG"/>
    <property type="match status" value="1"/>
</dbReference>
<dbReference type="InterPro" id="IPR003607">
    <property type="entry name" value="HD/PDEase_dom"/>
</dbReference>
<dbReference type="PANTHER" id="PTHR38659:SF2">
    <property type="entry name" value="HDIG DOMAIN PROTEIN"/>
    <property type="match status" value="1"/>
</dbReference>
<evidence type="ECO:0000313" key="3">
    <source>
        <dbReference type="Proteomes" id="UP000824093"/>
    </source>
</evidence>
<dbReference type="Proteomes" id="UP000824093">
    <property type="component" value="Unassembled WGS sequence"/>
</dbReference>
<gene>
    <name evidence="2" type="ORF">IAB70_00955</name>
</gene>
<name>A0A9D1S8T9_9FIRM</name>
<evidence type="ECO:0000313" key="2">
    <source>
        <dbReference type="EMBL" id="HIU51186.1"/>
    </source>
</evidence>
<comment type="caution">
    <text evidence="2">The sequence shown here is derived from an EMBL/GenBank/DDBJ whole genome shotgun (WGS) entry which is preliminary data.</text>
</comment>
<dbReference type="SUPFAM" id="SSF109604">
    <property type="entry name" value="HD-domain/PDEase-like"/>
    <property type="match status" value="1"/>
</dbReference>
<dbReference type="PANTHER" id="PTHR38659">
    <property type="entry name" value="METAL-DEPENDENT PHOSPHOHYDROLASE"/>
    <property type="match status" value="1"/>
</dbReference>
<dbReference type="SMART" id="SM00471">
    <property type="entry name" value="HDc"/>
    <property type="match status" value="1"/>
</dbReference>
<dbReference type="AlphaFoldDB" id="A0A9D1S8T9"/>
<feature type="domain" description="HD/PDEase" evidence="1">
    <location>
        <begin position="19"/>
        <end position="150"/>
    </location>
</feature>
<dbReference type="InterPro" id="IPR006674">
    <property type="entry name" value="HD_domain"/>
</dbReference>
<proteinExistence type="predicted"/>
<dbReference type="InterPro" id="IPR006675">
    <property type="entry name" value="HDIG_dom"/>
</dbReference>
<accession>A0A9D1S8T9</accession>
<protein>
    <submittedName>
        <fullName evidence="2">HDIG domain-containing protein</fullName>
    </submittedName>
</protein>
<organism evidence="2 3">
    <name type="scientific">Candidatus Merdicola faecigallinarum</name>
    <dbReference type="NCBI Taxonomy" id="2840862"/>
    <lineage>
        <taxon>Bacteria</taxon>
        <taxon>Bacillati</taxon>
        <taxon>Bacillota</taxon>
        <taxon>Clostridia</taxon>
        <taxon>Candidatus Merdicola</taxon>
    </lineage>
</organism>
<evidence type="ECO:0000259" key="1">
    <source>
        <dbReference type="SMART" id="SM00471"/>
    </source>
</evidence>
<reference evidence="2" key="1">
    <citation type="submission" date="2020-10" db="EMBL/GenBank/DDBJ databases">
        <authorList>
            <person name="Gilroy R."/>
        </authorList>
    </citation>
    <scope>NUCLEOTIDE SEQUENCE</scope>
    <source>
        <strain evidence="2">CHK195-15760</strain>
    </source>
</reference>
<dbReference type="Gene3D" id="1.10.3210.10">
    <property type="entry name" value="Hypothetical protein af1432"/>
    <property type="match status" value="1"/>
</dbReference>